<comment type="caution">
    <text evidence="2">The sequence shown here is derived from an EMBL/GenBank/DDBJ whole genome shotgun (WGS) entry which is preliminary data.</text>
</comment>
<dbReference type="EMBL" id="QICN01000005">
    <property type="protein sequence ID" value="PXV67666.1"/>
    <property type="molecule type" value="Genomic_DNA"/>
</dbReference>
<keyword evidence="3" id="KW-1185">Reference proteome</keyword>
<organism evidence="2 3">
    <name type="scientific">Sinimarinibacterium flocculans</name>
    <dbReference type="NCBI Taxonomy" id="985250"/>
    <lineage>
        <taxon>Bacteria</taxon>
        <taxon>Pseudomonadati</taxon>
        <taxon>Pseudomonadota</taxon>
        <taxon>Gammaproteobacteria</taxon>
        <taxon>Nevskiales</taxon>
        <taxon>Nevskiaceae</taxon>
        <taxon>Sinimarinibacterium</taxon>
    </lineage>
</organism>
<dbReference type="InterPro" id="IPR022293">
    <property type="entry name" value="Integrating-conj_element"/>
</dbReference>
<dbReference type="Proteomes" id="UP000248330">
    <property type="component" value="Unassembled WGS sequence"/>
</dbReference>
<dbReference type="NCBIfam" id="TIGR03759">
    <property type="entry name" value="conj_TIGR03759"/>
    <property type="match status" value="1"/>
</dbReference>
<dbReference type="AlphaFoldDB" id="A0A318EGV6"/>
<gene>
    <name evidence="2" type="ORF">C8D93_10520</name>
</gene>
<sequence>MTTPFTHLASACVIAATAALPAIAQTSTVTDSRIAHSQDRVAGDSALDERLAQDWGLQAEDWARYRRLMQGPLGVHSPNLDPLTALGIEARTEDERRRYAELQVQVEALRVEKLLAYQRAYDAAWKRLFPTLQPVMPASAGGFVAASGVPSRLAVFVKDDCPPCEQRVRQLQAAGTAFDLYLVGSRQNDAQIRQWAAKAGIDPAKVRARTITLNHDSGRWLSLGLQGALPVTVREVDGQWQHW</sequence>
<keyword evidence="1" id="KW-0732">Signal</keyword>
<feature type="signal peptide" evidence="1">
    <location>
        <begin position="1"/>
        <end position="24"/>
    </location>
</feature>
<reference evidence="2 3" key="1">
    <citation type="submission" date="2018-04" db="EMBL/GenBank/DDBJ databases">
        <title>Genomic Encyclopedia of Type Strains, Phase IV (KMG-IV): sequencing the most valuable type-strain genomes for metagenomic binning, comparative biology and taxonomic classification.</title>
        <authorList>
            <person name="Goeker M."/>
        </authorList>
    </citation>
    <scope>NUCLEOTIDE SEQUENCE [LARGE SCALE GENOMIC DNA]</scope>
    <source>
        <strain evidence="2 3">DSM 104150</strain>
    </source>
</reference>
<evidence type="ECO:0000313" key="3">
    <source>
        <dbReference type="Proteomes" id="UP000248330"/>
    </source>
</evidence>
<name>A0A318EGV6_9GAMM</name>
<evidence type="ECO:0000313" key="2">
    <source>
        <dbReference type="EMBL" id="PXV67666.1"/>
    </source>
</evidence>
<proteinExistence type="predicted"/>
<protein>
    <submittedName>
        <fullName evidence="2">Integrating conjugative element protein (TIGR03759 family)</fullName>
    </submittedName>
</protein>
<accession>A0A318EGV6</accession>
<evidence type="ECO:0000256" key="1">
    <source>
        <dbReference type="SAM" id="SignalP"/>
    </source>
</evidence>
<feature type="chain" id="PRO_5016466748" evidence="1">
    <location>
        <begin position="25"/>
        <end position="243"/>
    </location>
</feature>
<dbReference type="OrthoDB" id="8442378at2"/>